<keyword evidence="4" id="KW-0001">2Fe-2S</keyword>
<dbReference type="Proteomes" id="UP001420932">
    <property type="component" value="Unassembled WGS sequence"/>
</dbReference>
<dbReference type="PANTHER" id="PTHR43112:SF30">
    <property type="entry name" value="FERREDOXIN-3, CHLOROPLASTIC"/>
    <property type="match status" value="1"/>
</dbReference>
<evidence type="ECO:0000313" key="13">
    <source>
        <dbReference type="Proteomes" id="UP001420932"/>
    </source>
</evidence>
<dbReference type="InterPro" id="IPR012675">
    <property type="entry name" value="Beta-grasp_dom_sf"/>
</dbReference>
<dbReference type="InterPro" id="IPR001041">
    <property type="entry name" value="2Fe-2S_ferredoxin-type"/>
</dbReference>
<dbReference type="EMBL" id="JBBNAF010000012">
    <property type="protein sequence ID" value="KAK9093531.1"/>
    <property type="molecule type" value="Genomic_DNA"/>
</dbReference>
<evidence type="ECO:0000256" key="1">
    <source>
        <dbReference type="ARBA" id="ARBA00004229"/>
    </source>
</evidence>
<dbReference type="AlphaFoldDB" id="A0AAP0EHD0"/>
<name>A0AAP0EHD0_9MAGN</name>
<sequence>MQERSCSTCAGLLVSGSVDQSDGSFLDDEQQEKGRSNGLLRIILCLLRTCKGLVLLVPGSWYLVPLISPTDPSSTMSNRKRGSCSTCAGLLVSGSVDQSDGSFLDDEQQEKGYVLTCNAESSYACYGRVRVLFYLCRALGSCSTCAGLLVSGSVDQSDGSFLDDEQQEKGRSNGLLRIILCLLRTCKGLVLLVPGSWYLVPLISPTDPSSTMSNRKRGSCSTCAGLLVSGSVDQSDGSFLDDEQQEKGRSNGLLRLQNHPTLAREYGRAGKPGFDVKARR</sequence>
<dbReference type="GO" id="GO:0009507">
    <property type="term" value="C:chloroplast"/>
    <property type="evidence" value="ECO:0007669"/>
    <property type="project" value="UniProtKB-SubCell"/>
</dbReference>
<keyword evidence="13" id="KW-1185">Reference proteome</keyword>
<feature type="domain" description="2Fe-2S ferredoxin-type" evidence="11">
    <location>
        <begin position="218"/>
        <end position="249"/>
    </location>
</feature>
<dbReference type="CDD" id="cd00207">
    <property type="entry name" value="fer2"/>
    <property type="match status" value="4"/>
</dbReference>
<evidence type="ECO:0000256" key="6">
    <source>
        <dbReference type="ARBA" id="ARBA00022982"/>
    </source>
</evidence>
<evidence type="ECO:0000256" key="3">
    <source>
        <dbReference type="ARBA" id="ARBA00022448"/>
    </source>
</evidence>
<dbReference type="InterPro" id="IPR036010">
    <property type="entry name" value="2Fe-2S_ferredoxin-like_sf"/>
</dbReference>
<keyword evidence="6" id="KW-0249">Electron transport</keyword>
<comment type="caution">
    <text evidence="12">The sequence shown here is derived from an EMBL/GenBank/DDBJ whole genome shotgun (WGS) entry which is preliminary data.</text>
</comment>
<dbReference type="GO" id="GO:0051537">
    <property type="term" value="F:2 iron, 2 sulfur cluster binding"/>
    <property type="evidence" value="ECO:0007669"/>
    <property type="project" value="UniProtKB-KW"/>
</dbReference>
<dbReference type="Gene3D" id="3.10.20.30">
    <property type="match status" value="4"/>
</dbReference>
<evidence type="ECO:0000256" key="8">
    <source>
        <dbReference type="ARBA" id="ARBA00023014"/>
    </source>
</evidence>
<evidence type="ECO:0000256" key="5">
    <source>
        <dbReference type="ARBA" id="ARBA00022723"/>
    </source>
</evidence>
<comment type="subcellular location">
    <subcellularLocation>
        <location evidence="1">Plastid</location>
        <location evidence="1">Chloroplast</location>
    </subcellularLocation>
</comment>
<proteinExistence type="inferred from homology"/>
<feature type="domain" description="2Fe-2S ferredoxin-type" evidence="11">
    <location>
        <begin position="82"/>
        <end position="119"/>
    </location>
</feature>
<evidence type="ECO:0000256" key="10">
    <source>
        <dbReference type="SAM" id="MobiDB-lite"/>
    </source>
</evidence>
<feature type="region of interest" description="Disordered" evidence="10">
    <location>
        <begin position="236"/>
        <end position="255"/>
    </location>
</feature>
<evidence type="ECO:0000256" key="9">
    <source>
        <dbReference type="ARBA" id="ARBA00034078"/>
    </source>
</evidence>
<comment type="similarity">
    <text evidence="2">Belongs to the 2Fe2S plant-type ferredoxin family.</text>
</comment>
<keyword evidence="8" id="KW-0411">Iron-sulfur</keyword>
<gene>
    <name evidence="12" type="ORF">Syun_028442</name>
</gene>
<evidence type="ECO:0000256" key="2">
    <source>
        <dbReference type="ARBA" id="ARBA00007874"/>
    </source>
</evidence>
<protein>
    <recommendedName>
        <fullName evidence="11">2Fe-2S ferredoxin-type domain-containing protein</fullName>
    </recommendedName>
</protein>
<keyword evidence="7" id="KW-0408">Iron</keyword>
<reference evidence="12 13" key="1">
    <citation type="submission" date="2024-01" db="EMBL/GenBank/DDBJ databases">
        <title>Genome assemblies of Stephania.</title>
        <authorList>
            <person name="Yang L."/>
        </authorList>
    </citation>
    <scope>NUCLEOTIDE SEQUENCE [LARGE SCALE GENOMIC DNA]</scope>
    <source>
        <strain evidence="12">YNDBR</strain>
        <tissue evidence="12">Leaf</tissue>
    </source>
</reference>
<dbReference type="SUPFAM" id="SSF54292">
    <property type="entry name" value="2Fe-2S ferredoxin-like"/>
    <property type="match status" value="4"/>
</dbReference>
<evidence type="ECO:0000256" key="4">
    <source>
        <dbReference type="ARBA" id="ARBA00022714"/>
    </source>
</evidence>
<keyword evidence="3" id="KW-0813">Transport</keyword>
<evidence type="ECO:0000313" key="12">
    <source>
        <dbReference type="EMBL" id="KAK9093531.1"/>
    </source>
</evidence>
<accession>A0AAP0EHD0</accession>
<keyword evidence="5" id="KW-0479">Metal-binding</keyword>
<organism evidence="12 13">
    <name type="scientific">Stephania yunnanensis</name>
    <dbReference type="NCBI Taxonomy" id="152371"/>
    <lineage>
        <taxon>Eukaryota</taxon>
        <taxon>Viridiplantae</taxon>
        <taxon>Streptophyta</taxon>
        <taxon>Embryophyta</taxon>
        <taxon>Tracheophyta</taxon>
        <taxon>Spermatophyta</taxon>
        <taxon>Magnoliopsida</taxon>
        <taxon>Ranunculales</taxon>
        <taxon>Menispermaceae</taxon>
        <taxon>Menispermoideae</taxon>
        <taxon>Cissampelideae</taxon>
        <taxon>Stephania</taxon>
    </lineage>
</organism>
<evidence type="ECO:0000256" key="7">
    <source>
        <dbReference type="ARBA" id="ARBA00023004"/>
    </source>
</evidence>
<feature type="domain" description="2Fe-2S ferredoxin-type" evidence="11">
    <location>
        <begin position="4"/>
        <end position="39"/>
    </location>
</feature>
<dbReference type="PANTHER" id="PTHR43112">
    <property type="entry name" value="FERREDOXIN"/>
    <property type="match status" value="1"/>
</dbReference>
<feature type="domain" description="2Fe-2S ferredoxin-type" evidence="11">
    <location>
        <begin position="134"/>
        <end position="175"/>
    </location>
</feature>
<comment type="cofactor">
    <cofactor evidence="9">
        <name>[2Fe-2S] cluster</name>
        <dbReference type="ChEBI" id="CHEBI:190135"/>
    </cofactor>
</comment>
<evidence type="ECO:0000259" key="11">
    <source>
        <dbReference type="Pfam" id="PF00111"/>
    </source>
</evidence>
<dbReference type="GO" id="GO:0046872">
    <property type="term" value="F:metal ion binding"/>
    <property type="evidence" value="ECO:0007669"/>
    <property type="project" value="UniProtKB-KW"/>
</dbReference>
<dbReference type="Pfam" id="PF00111">
    <property type="entry name" value="Fer2"/>
    <property type="match status" value="4"/>
</dbReference>